<dbReference type="Gene3D" id="3.40.1420.30">
    <property type="match status" value="1"/>
</dbReference>
<dbReference type="EMBL" id="CP022383">
    <property type="protein sequence ID" value="ATA78989.1"/>
    <property type="molecule type" value="Genomic_DNA"/>
</dbReference>
<gene>
    <name evidence="3" type="ORF">CGC59_04525</name>
</gene>
<organism evidence="3 4">
    <name type="scientific">Capnocytophaga sputigena</name>
    <dbReference type="NCBI Taxonomy" id="1019"/>
    <lineage>
        <taxon>Bacteria</taxon>
        <taxon>Pseudomonadati</taxon>
        <taxon>Bacteroidota</taxon>
        <taxon>Flavobacteriia</taxon>
        <taxon>Flavobacteriales</taxon>
        <taxon>Flavobacteriaceae</taxon>
        <taxon>Capnocytophaga</taxon>
    </lineage>
</organism>
<protein>
    <recommendedName>
        <fullName evidence="2">Putative beta-lactamase-inhibitor-like PepSY-like domain-containing protein</fullName>
    </recommendedName>
</protein>
<feature type="signal peptide" evidence="1">
    <location>
        <begin position="1"/>
        <end position="19"/>
    </location>
</feature>
<dbReference type="InterPro" id="IPR021533">
    <property type="entry name" value="PepSY-like"/>
</dbReference>
<name>A0A250F1G4_CAPSP</name>
<evidence type="ECO:0000256" key="1">
    <source>
        <dbReference type="SAM" id="SignalP"/>
    </source>
</evidence>
<dbReference type="SUPFAM" id="SSF160574">
    <property type="entry name" value="BT0923-like"/>
    <property type="match status" value="1"/>
</dbReference>
<dbReference type="RefSeq" id="WP_095900998.1">
    <property type="nucleotide sequence ID" value="NZ_CAUQKX010000013.1"/>
</dbReference>
<accession>A0A250F1G4</accession>
<proteinExistence type="predicted"/>
<reference evidence="4" key="1">
    <citation type="submission" date="2017-06" db="EMBL/GenBank/DDBJ databases">
        <title>Capnocytophaga spp. assemblies.</title>
        <authorList>
            <person name="Gulvik C.A."/>
        </authorList>
    </citation>
    <scope>NUCLEOTIDE SEQUENCE [LARGE SCALE GENOMIC DNA]</scope>
    <source>
        <strain evidence="4">H4486</strain>
    </source>
</reference>
<dbReference type="Pfam" id="PF11396">
    <property type="entry name" value="PepSY_like"/>
    <property type="match status" value="1"/>
</dbReference>
<dbReference type="Proteomes" id="UP000217334">
    <property type="component" value="Chromosome"/>
</dbReference>
<keyword evidence="1" id="KW-0732">Signal</keyword>
<evidence type="ECO:0000313" key="3">
    <source>
        <dbReference type="EMBL" id="ATA78989.1"/>
    </source>
</evidence>
<dbReference type="AlphaFoldDB" id="A0A250F1G4"/>
<feature type="domain" description="Putative beta-lactamase-inhibitor-like PepSY-like" evidence="2">
    <location>
        <begin position="59"/>
        <end position="141"/>
    </location>
</feature>
<evidence type="ECO:0000313" key="4">
    <source>
        <dbReference type="Proteomes" id="UP000217334"/>
    </source>
</evidence>
<sequence>MKRFLLLIAATLTFSAASAQDSKVTFNDLPADAINFVRQHFLIDHIASVWKDTDYNDEEYTVIFRDGLEIEFNGNGDWKELKARHGKVPDHVVPEKILAHVSATFPFESIKEVSRNLTKKRYKAELTDDQELKFDENFNFIGVK</sequence>
<evidence type="ECO:0000259" key="2">
    <source>
        <dbReference type="Pfam" id="PF11396"/>
    </source>
</evidence>
<feature type="chain" id="PRO_5012128667" description="Putative beta-lactamase-inhibitor-like PepSY-like domain-containing protein" evidence="1">
    <location>
        <begin position="20"/>
        <end position="144"/>
    </location>
</feature>